<feature type="compositionally biased region" description="Polar residues" evidence="1">
    <location>
        <begin position="342"/>
        <end position="364"/>
    </location>
</feature>
<feature type="compositionally biased region" description="Polar residues" evidence="1">
    <location>
        <begin position="550"/>
        <end position="559"/>
    </location>
</feature>
<reference evidence="3 4" key="1">
    <citation type="submission" date="2013-11" db="EMBL/GenBank/DDBJ databases">
        <title>The Genome Sequence of Phytophthora parasitica P1976.</title>
        <authorList>
            <consortium name="The Broad Institute Genomics Platform"/>
            <person name="Russ C."/>
            <person name="Tyler B."/>
            <person name="Panabieres F."/>
            <person name="Shan W."/>
            <person name="Tripathy S."/>
            <person name="Grunwald N."/>
            <person name="Machado M."/>
            <person name="Johnson C.S."/>
            <person name="Walker B."/>
            <person name="Young S."/>
            <person name="Zeng Q."/>
            <person name="Gargeya S."/>
            <person name="Fitzgerald M."/>
            <person name="Haas B."/>
            <person name="Abouelleil A."/>
            <person name="Allen A.W."/>
            <person name="Alvarado L."/>
            <person name="Arachchi H.M."/>
            <person name="Berlin A.M."/>
            <person name="Chapman S.B."/>
            <person name="Gainer-Dewar J."/>
            <person name="Goldberg J."/>
            <person name="Griggs A."/>
            <person name="Gujja S."/>
            <person name="Hansen M."/>
            <person name="Howarth C."/>
            <person name="Imamovic A."/>
            <person name="Ireland A."/>
            <person name="Larimer J."/>
            <person name="McCowan C."/>
            <person name="Murphy C."/>
            <person name="Pearson M."/>
            <person name="Poon T.W."/>
            <person name="Priest M."/>
            <person name="Roberts A."/>
            <person name="Saif S."/>
            <person name="Shea T."/>
            <person name="Sisk P."/>
            <person name="Sykes S."/>
            <person name="Wortman J."/>
            <person name="Nusbaum C."/>
            <person name="Birren B."/>
        </authorList>
    </citation>
    <scope>NUCLEOTIDE SEQUENCE [LARGE SCALE GENOMIC DNA]</scope>
    <source>
        <strain evidence="3 4">P1976</strain>
    </source>
</reference>
<feature type="compositionally biased region" description="Polar residues" evidence="1">
    <location>
        <begin position="238"/>
        <end position="249"/>
    </location>
</feature>
<protein>
    <recommendedName>
        <fullName evidence="5">Telomere replication protein EST3</fullName>
    </recommendedName>
</protein>
<feature type="compositionally biased region" description="Polar residues" evidence="1">
    <location>
        <begin position="531"/>
        <end position="541"/>
    </location>
</feature>
<feature type="compositionally biased region" description="Low complexity" evidence="1">
    <location>
        <begin position="380"/>
        <end position="402"/>
    </location>
</feature>
<feature type="compositionally biased region" description="Acidic residues" evidence="1">
    <location>
        <begin position="497"/>
        <end position="509"/>
    </location>
</feature>
<feature type="signal peptide" evidence="2">
    <location>
        <begin position="1"/>
        <end position="21"/>
    </location>
</feature>
<keyword evidence="2" id="KW-0732">Signal</keyword>
<accession>A0A080ZZ47</accession>
<feature type="compositionally biased region" description="Acidic residues" evidence="1">
    <location>
        <begin position="324"/>
        <end position="337"/>
    </location>
</feature>
<evidence type="ECO:0008006" key="5">
    <source>
        <dbReference type="Google" id="ProtNLM"/>
    </source>
</evidence>
<name>A0A080ZZ47_PHYNI</name>
<sequence>MPPRSSFATEFLLRELLSALGAPLIVEPAPSDSFSESLSEDTEPQSAANGVQSRVMLVRRTNSSQQTATLVDREYDVEAFIPSHVSVALQKERGYQTLGRLRGSVVRVTKYHFATMARCLSADKQNRQTSMSAPNVGNENARVYLWIDALAIVEDNELAVQPHPEVYSHPLVEERLQTLSDTELEKQLMINQGLPPLTTAASDRFDDDRPLLEEDCVIPEDQEQELEEQDEWGPPPTTSKQQPTDSQLIEENGSVPMPESQVARSPVSQVVRGPVSQDSTASSGNLSMTLSGNPSVSLSGESALDSQRLLFQQENIQETYVVDSDVDGNDTEDDEEHEETKNSTPSRTHSSADFNPTPAQNSSAIVDLTEDSPEKPTPQPAKKQAPAKRWGGLFASFFGSGSTKETNTDEEEDSTKNDEQATQILDPLDKAKEEVENEDLEDKFAPEEFMSSQATVVLQYAIDNDEDANAFEYDGMASPRSVVHEHDGHTSNGEQTDLADDLTLPEEGIEVAATPQKKSLSQKDNAGFKTPSPSAHASTPGTEKRAEETPTISTGSQETPARDTNCPVSPPSSKDPVLPTDPAGQLSPVKSPSKLVISVGSAGRSSHRPSRTGFSSAGSKRRHLQTNSEDPSPATSSEQDSALDSNVHNVAQSRSTQKRRRRDILSTQEANEAGSQFPQFEQPAAPVLPRRRLQADCGTVVTDSYSLGALWRSLGSNARDQPNENTQMRSGQPRRAWKRYENLFPPLNMTRLKQMMAEANHK</sequence>
<feature type="chain" id="PRO_5001753524" description="Telomere replication protein EST3" evidence="2">
    <location>
        <begin position="22"/>
        <end position="762"/>
    </location>
</feature>
<comment type="caution">
    <text evidence="3">The sequence shown here is derived from an EMBL/GenBank/DDBJ whole genome shotgun (WGS) entry which is preliminary data.</text>
</comment>
<evidence type="ECO:0000256" key="1">
    <source>
        <dbReference type="SAM" id="MobiDB-lite"/>
    </source>
</evidence>
<dbReference type="OrthoDB" id="79864at2759"/>
<dbReference type="EMBL" id="ANJA01002126">
    <property type="protein sequence ID" value="ETO71908.1"/>
    <property type="molecule type" value="Genomic_DNA"/>
</dbReference>
<organism evidence="3 4">
    <name type="scientific">Phytophthora nicotianae P1976</name>
    <dbReference type="NCBI Taxonomy" id="1317066"/>
    <lineage>
        <taxon>Eukaryota</taxon>
        <taxon>Sar</taxon>
        <taxon>Stramenopiles</taxon>
        <taxon>Oomycota</taxon>
        <taxon>Peronosporomycetes</taxon>
        <taxon>Peronosporales</taxon>
        <taxon>Peronosporaceae</taxon>
        <taxon>Phytophthora</taxon>
    </lineage>
</organism>
<feature type="compositionally biased region" description="Acidic residues" evidence="1">
    <location>
        <begin position="222"/>
        <end position="231"/>
    </location>
</feature>
<dbReference type="AlphaFoldDB" id="A0A080ZZ47"/>
<feature type="compositionally biased region" description="Polar residues" evidence="1">
    <location>
        <begin position="276"/>
        <end position="300"/>
    </location>
</feature>
<feature type="region of interest" description="Disordered" evidence="1">
    <location>
        <begin position="222"/>
        <end position="301"/>
    </location>
</feature>
<feature type="region of interest" description="Disordered" evidence="1">
    <location>
        <begin position="31"/>
        <end position="50"/>
    </location>
</feature>
<evidence type="ECO:0000313" key="3">
    <source>
        <dbReference type="EMBL" id="ETO71908.1"/>
    </source>
</evidence>
<dbReference type="Proteomes" id="UP000028582">
    <property type="component" value="Unassembled WGS sequence"/>
</dbReference>
<evidence type="ECO:0000256" key="2">
    <source>
        <dbReference type="SAM" id="SignalP"/>
    </source>
</evidence>
<feature type="region of interest" description="Disordered" evidence="1">
    <location>
        <begin position="315"/>
        <end position="447"/>
    </location>
</feature>
<feature type="compositionally biased region" description="Polar residues" evidence="1">
    <location>
        <begin position="625"/>
        <end position="655"/>
    </location>
</feature>
<gene>
    <name evidence="3" type="ORF">F444_11790</name>
</gene>
<feature type="region of interest" description="Disordered" evidence="1">
    <location>
        <begin position="471"/>
        <end position="663"/>
    </location>
</feature>
<proteinExistence type="predicted"/>
<evidence type="ECO:0000313" key="4">
    <source>
        <dbReference type="Proteomes" id="UP000028582"/>
    </source>
</evidence>